<name>A0AAV2T2E0_CALDB</name>
<evidence type="ECO:0000313" key="2">
    <source>
        <dbReference type="EMBL" id="CAL5129712.1"/>
    </source>
</evidence>
<protein>
    <recommendedName>
        <fullName evidence="4">Protein FRA10AC1</fullName>
    </recommendedName>
</protein>
<dbReference type="Pfam" id="PF09725">
    <property type="entry name" value="Fra10Ac1"/>
    <property type="match status" value="1"/>
</dbReference>
<evidence type="ECO:0008006" key="4">
    <source>
        <dbReference type="Google" id="ProtNLM"/>
    </source>
</evidence>
<dbReference type="PANTHER" id="PTHR11567">
    <property type="entry name" value="ACID PHOSPHATASE-RELATED"/>
    <property type="match status" value="1"/>
</dbReference>
<evidence type="ECO:0000256" key="1">
    <source>
        <dbReference type="SAM" id="MobiDB-lite"/>
    </source>
</evidence>
<dbReference type="EMBL" id="CAXLJL010000014">
    <property type="protein sequence ID" value="CAL5129712.1"/>
    <property type="molecule type" value="Genomic_DNA"/>
</dbReference>
<dbReference type="InterPro" id="IPR019129">
    <property type="entry name" value="Folate-sensitive_fs_Fra10Ac1"/>
</dbReference>
<accession>A0AAV2T2E0</accession>
<dbReference type="GO" id="GO:0016791">
    <property type="term" value="F:phosphatase activity"/>
    <property type="evidence" value="ECO:0007669"/>
    <property type="project" value="TreeGrafter"/>
</dbReference>
<dbReference type="InterPro" id="IPR050645">
    <property type="entry name" value="Histidine_acid_phosphatase"/>
</dbReference>
<evidence type="ECO:0000313" key="3">
    <source>
        <dbReference type="Proteomes" id="UP001497525"/>
    </source>
</evidence>
<comment type="caution">
    <text evidence="2">The sequence shown here is derived from an EMBL/GenBank/DDBJ whole genome shotgun (WGS) entry which is preliminary data.</text>
</comment>
<reference evidence="2" key="1">
    <citation type="submission" date="2024-06" db="EMBL/GenBank/DDBJ databases">
        <authorList>
            <person name="Liu X."/>
            <person name="Lenzi L."/>
            <person name="Haldenby T S."/>
            <person name="Uol C."/>
        </authorList>
    </citation>
    <scope>NUCLEOTIDE SEQUENCE</scope>
</reference>
<feature type="region of interest" description="Disordered" evidence="1">
    <location>
        <begin position="243"/>
        <end position="326"/>
    </location>
</feature>
<organism evidence="2 3">
    <name type="scientific">Calicophoron daubneyi</name>
    <name type="common">Rumen fluke</name>
    <name type="synonym">Paramphistomum daubneyi</name>
    <dbReference type="NCBI Taxonomy" id="300641"/>
    <lineage>
        <taxon>Eukaryota</taxon>
        <taxon>Metazoa</taxon>
        <taxon>Spiralia</taxon>
        <taxon>Lophotrochozoa</taxon>
        <taxon>Platyhelminthes</taxon>
        <taxon>Trematoda</taxon>
        <taxon>Digenea</taxon>
        <taxon>Plagiorchiida</taxon>
        <taxon>Pronocephalata</taxon>
        <taxon>Paramphistomoidea</taxon>
        <taxon>Paramphistomidae</taxon>
        <taxon>Calicophoron</taxon>
    </lineage>
</organism>
<dbReference type="PANTHER" id="PTHR11567:SF25">
    <property type="entry name" value="PROTEIN FRA10AC1"/>
    <property type="match status" value="1"/>
</dbReference>
<gene>
    <name evidence="2" type="ORF">CDAUBV1_LOCUS786</name>
</gene>
<sequence>MKSKRHSEIYQSNEYVSDYESETSSVADTAAEVSKSELHPLQDAELTAKPGRPRFPAYGTAKSVFDDEQRRAHNAAARFQFLSMDAFDRHKKLVNDYLQYYGGKWSDFKRDESKDRRDIDVIREHGRFLWSEKDEPNSWSERLAKRYWDKLFKEYCLVDLSRYKENKFGMRWRLEKEVISGKGQFTCGNVCCAAGSDSHLRSWEVNFCYKERGERRNALVKLRLCPECSDKLNYRHKRRDVTSQSMLVRPSLDERHFERDPGTSEPENESGEPYSKKARPSSEGESTETRDLDAVWRTSVQSEGHTGSAPKSQDEEFDEYLSGMLL</sequence>
<feature type="compositionally biased region" description="Basic and acidic residues" evidence="1">
    <location>
        <begin position="251"/>
        <end position="262"/>
    </location>
</feature>
<proteinExistence type="predicted"/>
<dbReference type="AlphaFoldDB" id="A0AAV2T2E0"/>
<dbReference type="Proteomes" id="UP001497525">
    <property type="component" value="Unassembled WGS sequence"/>
</dbReference>
<feature type="compositionally biased region" description="Polar residues" evidence="1">
    <location>
        <begin position="298"/>
        <end position="311"/>
    </location>
</feature>